<sequence length="45" mass="5462">MQTKPFVLAFVRTLEKILLRCIFIINIDDEKQCYHKRAVHKMIQE</sequence>
<accession>E8QUD9</accession>
<reference evidence="1 2" key="2">
    <citation type="journal article" date="2013" name="Genome Announc.">
        <title>Genome Sequences of Three hpAfrica2 Strains of Helicobacter pylori.</title>
        <authorList>
            <person name="Duncan S.S."/>
            <person name="Bertoli M.T."/>
            <person name="Kersulyte D."/>
            <person name="Valk P.L."/>
            <person name="Tamma S."/>
            <person name="Segal I."/>
            <person name="McClain M.S."/>
            <person name="Cover T.L."/>
            <person name="Berg D.E."/>
        </authorList>
    </citation>
    <scope>NUCLEOTIDE SEQUENCE [LARGE SCALE GENOMIC DNA]</scope>
    <source>
        <strain evidence="1 2">SouthAfrica7</strain>
    </source>
</reference>
<evidence type="ECO:0000313" key="2">
    <source>
        <dbReference type="Proteomes" id="UP000007467"/>
    </source>
</evidence>
<reference evidence="2" key="1">
    <citation type="submission" date="2010-11" db="EMBL/GenBank/DDBJ databases">
        <title>Genome sequence of Helicobacter pylori strain SouthAfrica7.</title>
        <authorList>
            <person name="Kersulyte D."/>
            <person name="Segal I."/>
            <person name="Mistry R."/>
            <person name="Berg D.E."/>
        </authorList>
    </citation>
    <scope>NUCLEOTIDE SEQUENCE [LARGE SCALE GENOMIC DNA]</scope>
    <source>
        <strain evidence="2">SouthAfrica7</strain>
    </source>
</reference>
<dbReference type="AlphaFoldDB" id="E8QUD9"/>
<dbReference type="PATRIC" id="fig|907239.3.peg.1497"/>
<organism evidence="1 2">
    <name type="scientific">Helicobacter pylori (strain SouthAfrica7)</name>
    <dbReference type="NCBI Taxonomy" id="907239"/>
    <lineage>
        <taxon>Bacteria</taxon>
        <taxon>Pseudomonadati</taxon>
        <taxon>Campylobacterota</taxon>
        <taxon>Epsilonproteobacteria</taxon>
        <taxon>Campylobacterales</taxon>
        <taxon>Helicobacteraceae</taxon>
        <taxon>Helicobacter</taxon>
    </lineage>
</organism>
<proteinExistence type="predicted"/>
<gene>
    <name evidence="1" type="ordered locus">HPSA_07360</name>
</gene>
<dbReference type="HOGENOM" id="CLU_3200635_0_0_7"/>
<protein>
    <submittedName>
        <fullName evidence="1">Uncharacterized protein</fullName>
    </submittedName>
</protein>
<dbReference type="Proteomes" id="UP000007467">
    <property type="component" value="Chromosome"/>
</dbReference>
<dbReference type="EMBL" id="CP002336">
    <property type="protein sequence ID" value="ADU85421.1"/>
    <property type="molecule type" value="Genomic_DNA"/>
</dbReference>
<name>E8QUD9_HELPW</name>
<evidence type="ECO:0000313" key="1">
    <source>
        <dbReference type="EMBL" id="ADU85421.1"/>
    </source>
</evidence>
<dbReference type="KEGG" id="hes:HPSA_07360"/>